<comment type="catalytic activity">
    <reaction evidence="7">
        <text>all-trans-retinol + hexadecanoyl-CoA = all-trans-retinyl hexadecanoate + CoA</text>
        <dbReference type="Rhea" id="RHEA:38175"/>
        <dbReference type="ChEBI" id="CHEBI:17336"/>
        <dbReference type="ChEBI" id="CHEBI:17616"/>
        <dbReference type="ChEBI" id="CHEBI:57287"/>
        <dbReference type="ChEBI" id="CHEBI:57379"/>
    </reaction>
    <physiologicalReaction direction="left-to-right" evidence="7">
        <dbReference type="Rhea" id="RHEA:38176"/>
    </physiologicalReaction>
</comment>
<dbReference type="GO" id="GO:0008270">
    <property type="term" value="F:zinc ion binding"/>
    <property type="evidence" value="ECO:0007669"/>
    <property type="project" value="UniProtKB-KW"/>
</dbReference>
<feature type="transmembrane region" description="Helical" evidence="49">
    <location>
        <begin position="972"/>
        <end position="989"/>
    </location>
</feature>
<dbReference type="PANTHER" id="PTHR10408:SF7">
    <property type="entry name" value="DIACYLGLYCEROL O-ACYLTRANSFERASE 1"/>
    <property type="match status" value="1"/>
</dbReference>
<keyword evidence="26" id="KW-0805">Transcription regulation</keyword>
<dbReference type="FunFam" id="3.30.160.60:FF:000931">
    <property type="entry name" value="zinc finger protein 697"/>
    <property type="match status" value="1"/>
</dbReference>
<proteinExistence type="inferred from homology"/>
<dbReference type="GO" id="GO:0019432">
    <property type="term" value="P:triglyceride biosynthetic process"/>
    <property type="evidence" value="ECO:0007669"/>
    <property type="project" value="InterPro"/>
</dbReference>
<dbReference type="PROSITE" id="PS00028">
    <property type="entry name" value="ZINC_FINGER_C2H2_1"/>
    <property type="match status" value="10"/>
</dbReference>
<evidence type="ECO:0000256" key="17">
    <source>
        <dbReference type="ARBA" id="ARBA00022679"/>
    </source>
</evidence>
<dbReference type="SUPFAM" id="SSF57667">
    <property type="entry name" value="beta-beta-alpha zinc fingers"/>
    <property type="match status" value="5"/>
</dbReference>
<dbReference type="PIRSF" id="PIRSF500231">
    <property type="entry name" value="Oat_dag"/>
    <property type="match status" value="1"/>
</dbReference>
<dbReference type="Pfam" id="PF13912">
    <property type="entry name" value="zf-C2H2_6"/>
    <property type="match status" value="1"/>
</dbReference>
<dbReference type="FunFam" id="3.30.160.60:FF:001498">
    <property type="entry name" value="Zinc finger protein 404"/>
    <property type="match status" value="1"/>
</dbReference>
<feature type="domain" description="C2H2-type" evidence="50">
    <location>
        <begin position="29"/>
        <end position="56"/>
    </location>
</feature>
<evidence type="ECO:0000256" key="21">
    <source>
        <dbReference type="ARBA" id="ARBA00022771"/>
    </source>
</evidence>
<evidence type="ECO:0000313" key="52">
    <source>
        <dbReference type="Proteomes" id="UP000789390"/>
    </source>
</evidence>
<evidence type="ECO:0000256" key="7">
    <source>
        <dbReference type="ARBA" id="ARBA00001764"/>
    </source>
</evidence>
<evidence type="ECO:0000256" key="32">
    <source>
        <dbReference type="ARBA" id="ARBA00023610"/>
    </source>
</evidence>
<evidence type="ECO:0000256" key="23">
    <source>
        <dbReference type="ARBA" id="ARBA00022833"/>
    </source>
</evidence>
<keyword evidence="52" id="KW-1185">Reference proteome</keyword>
<comment type="catalytic activity">
    <reaction evidence="43">
        <text>hexadecan-1-ol + hexadecanoyl-CoA = hexadecyl hexadecanoate + CoA</text>
        <dbReference type="Rhea" id="RHEA:38167"/>
        <dbReference type="ChEBI" id="CHEBI:16125"/>
        <dbReference type="ChEBI" id="CHEBI:57287"/>
        <dbReference type="ChEBI" id="CHEBI:57379"/>
        <dbReference type="ChEBI" id="CHEBI:75584"/>
    </reaction>
    <physiologicalReaction direction="left-to-right" evidence="43">
        <dbReference type="Rhea" id="RHEA:38168"/>
    </physiologicalReaction>
</comment>
<dbReference type="GO" id="GO:0005789">
    <property type="term" value="C:endoplasmic reticulum membrane"/>
    <property type="evidence" value="ECO:0007669"/>
    <property type="project" value="UniProtKB-SubCell"/>
</dbReference>
<dbReference type="InterPro" id="IPR013087">
    <property type="entry name" value="Znf_C2H2_type"/>
</dbReference>
<evidence type="ECO:0000256" key="44">
    <source>
        <dbReference type="ARBA" id="ARBA00049168"/>
    </source>
</evidence>
<feature type="domain" description="C2H2-type" evidence="50">
    <location>
        <begin position="113"/>
        <end position="140"/>
    </location>
</feature>
<name>A0A8J2WRZ8_9CRUS</name>
<reference evidence="51" key="1">
    <citation type="submission" date="2021-11" db="EMBL/GenBank/DDBJ databases">
        <authorList>
            <person name="Schell T."/>
        </authorList>
    </citation>
    <scope>NUCLEOTIDE SEQUENCE</scope>
    <source>
        <strain evidence="51">M5</strain>
    </source>
</reference>
<dbReference type="GO" id="GO:0005634">
    <property type="term" value="C:nucleus"/>
    <property type="evidence" value="ECO:0007669"/>
    <property type="project" value="UniProtKB-SubCell"/>
</dbReference>
<comment type="catalytic activity">
    <reaction evidence="38">
        <text>2,3-di-(9Z)-octadecenoyl-sn-glycerol + (9Z)-octadecenoyl-CoA = 1,2,3-tri-(9Z-octadecenoyl)-glycerol + CoA</text>
        <dbReference type="Rhea" id="RHEA:38439"/>
        <dbReference type="ChEBI" id="CHEBI:53753"/>
        <dbReference type="ChEBI" id="CHEBI:57287"/>
        <dbReference type="ChEBI" id="CHEBI:57387"/>
        <dbReference type="ChEBI" id="CHEBI:75824"/>
    </reaction>
    <physiologicalReaction direction="left-to-right" evidence="38">
        <dbReference type="Rhea" id="RHEA:38440"/>
    </physiologicalReaction>
</comment>
<comment type="subunit">
    <text evidence="32">Homodimer or homotetramer; both forms have similar enzymatic activities.</text>
</comment>
<comment type="catalytic activity">
    <reaction evidence="44">
        <text>1-(9Z-octadecenoyl)-glycerol + (9Z)-octadecenoyl-CoA = 1,2-di-(9Z-octadecenoyl)-glycerol + CoA</text>
        <dbReference type="Rhea" id="RHEA:37915"/>
        <dbReference type="ChEBI" id="CHEBI:52323"/>
        <dbReference type="ChEBI" id="CHEBI:57287"/>
        <dbReference type="ChEBI" id="CHEBI:57387"/>
        <dbReference type="ChEBI" id="CHEBI:75342"/>
    </reaction>
    <physiologicalReaction direction="left-to-right" evidence="44">
        <dbReference type="Rhea" id="RHEA:37916"/>
    </physiologicalReaction>
</comment>
<evidence type="ECO:0000256" key="16">
    <source>
        <dbReference type="ARBA" id="ARBA00022499"/>
    </source>
</evidence>
<dbReference type="GO" id="GO:0004144">
    <property type="term" value="F:diacylglycerol O-acyltransferase activity"/>
    <property type="evidence" value="ECO:0007669"/>
    <property type="project" value="UniProtKB-EC"/>
</dbReference>
<feature type="domain" description="C2H2-type" evidence="50">
    <location>
        <begin position="280"/>
        <end position="308"/>
    </location>
</feature>
<evidence type="ECO:0000256" key="18">
    <source>
        <dbReference type="ARBA" id="ARBA00022692"/>
    </source>
</evidence>
<keyword evidence="23" id="KW-0862">Zinc</keyword>
<feature type="domain" description="C2H2-type" evidence="50">
    <location>
        <begin position="198"/>
        <end position="223"/>
    </location>
</feature>
<keyword evidence="22" id="KW-0256">Endoplasmic reticulum</keyword>
<dbReference type="FunFam" id="3.30.160.60:FF:000624">
    <property type="entry name" value="zinc finger protein 697"/>
    <property type="match status" value="1"/>
</dbReference>
<dbReference type="GO" id="GO:0006355">
    <property type="term" value="P:regulation of DNA-templated transcription"/>
    <property type="evidence" value="ECO:0007669"/>
    <property type="project" value="UniProtKB-ARBA"/>
</dbReference>
<feature type="domain" description="C2H2-type" evidence="50">
    <location>
        <begin position="224"/>
        <end position="251"/>
    </location>
</feature>
<comment type="catalytic activity">
    <reaction evidence="1">
        <text>hexadecane-1,2-diol + hexadecanoyl-CoA = 2-hydroxyhexadecyl hexadecanoate + CoA</text>
        <dbReference type="Rhea" id="RHEA:38171"/>
        <dbReference type="ChEBI" id="CHEBI:57287"/>
        <dbReference type="ChEBI" id="CHEBI:57379"/>
        <dbReference type="ChEBI" id="CHEBI:75586"/>
        <dbReference type="ChEBI" id="CHEBI:75587"/>
    </reaction>
    <physiologicalReaction direction="left-to-right" evidence="1">
        <dbReference type="Rhea" id="RHEA:38172"/>
    </physiologicalReaction>
</comment>
<sequence length="1071" mass="123845">MKEMGSSDEEELDEEEEEPGSKKTGKKKHICSTCHKGFGAKSDLQKHIRIHTGERPFKCDVCQQAFTQVGTFKAHLARHTGLKPFCCEICGKAFPVKQRLIVHLRVHSGEKPYACSHCGKKFARGGQLLQHERTHTGERPYQCDQCDQRFTCSTNLKMHLRRHTGERNYPCPVCGKAFARSDGLRKHLSCYHGGMKPFQCPVCQRSFKGHFLQHLRTHTDEKPFSCETCGHSFAQRSQLKVHMRTHTGERPYKCKICKQAFSHSTALKLHIRLHTGEKPFQCQLCSSSFLQLPHLKKHMRCIHKQDRPYVCLPCNEFFQTKNELTLHTASHNAKENQEDQEDQEETDNDEENSSANNEPSNDQLTNNKTQLVELPNGTKIELQNVQNGQLMSLERMRMLLAILLKRISTPNRLRRLGYGSKLIDIVLVKSIESSGRKPVDNTTAGSVTELDTRSTLKGNIEILLDWTIPREYMDHFRQEKKTQIPQTQVTLRWAEALNDILGCGHSAFTNKVVDPGKVNISIVALVYYLHIPALSFELYGSTTDLEDTSQHQHIDLKIRLTIIKMLPPSEGGEAKMLPSEPVPTETVNSLSRDEIDGRKAVTYLVDDRRQNLRLRRTKSVARAEEITKEAEKVRKSQPDKPCHKPRDSLFSWSSEFRDFTGLVNWGFLLLLMGGLRLSLENLLKYGIRIDPFQWLIVLNGGTAEFSIENPSYYNDINVHILFTLWVEKLLVKERIKWNQALLLHVCNLAFIIMIPIISSWTLKNKFGLVGLTLLCTVYTITFLKLWSYIHVNYWCRLVRSKNSHDVDNGSPMNEVVSYPNNLTVHDLYFFMAVPTLCYELNFPRTSRIRKRFLIKRVIEVLVGMQVVLGLFQQWIIPSVKNSLETFSKMEIVPATERLLKLAIPNHLLWLIWFYLCFHSYFNMLGEVLKFADRDFYSDWWNATNIDVFWRSWNMPIHRWAVRHLYMPLIERGYGKTVGSVSVFLLSAFFHEYLVSVPLRMFNLWAFSGMMLQIPLSAFSHLVEKKAGPRLGNVLVWMSLILGQPLCIMMYYHDYVITHFGKDLMEQFSRMR</sequence>
<dbReference type="OrthoDB" id="10039049at2759"/>
<dbReference type="GO" id="GO:0003677">
    <property type="term" value="F:DNA binding"/>
    <property type="evidence" value="ECO:0007669"/>
    <property type="project" value="UniProtKB-KW"/>
</dbReference>
<evidence type="ECO:0000313" key="51">
    <source>
        <dbReference type="EMBL" id="CAH0113473.1"/>
    </source>
</evidence>
<evidence type="ECO:0000256" key="27">
    <source>
        <dbReference type="ARBA" id="ARBA00023125"/>
    </source>
</evidence>
<dbReference type="SMART" id="SM00355">
    <property type="entry name" value="ZnF_C2H2"/>
    <property type="match status" value="11"/>
</dbReference>
<comment type="similarity">
    <text evidence="11">Belongs to the krueppel C2H2-type zinc-finger protein family.</text>
</comment>
<keyword evidence="16" id="KW-1017">Isopeptide bond</keyword>
<evidence type="ECO:0000256" key="40">
    <source>
        <dbReference type="ARBA" id="ARBA00048614"/>
    </source>
</evidence>
<feature type="transmembrane region" description="Helical" evidence="49">
    <location>
        <begin position="857"/>
        <end position="876"/>
    </location>
</feature>
<evidence type="ECO:0000256" key="33">
    <source>
        <dbReference type="ARBA" id="ARBA00030205"/>
    </source>
</evidence>
<dbReference type="EC" id="2.3.1.76" evidence="13"/>
<feature type="domain" description="C2H2-type" evidence="50">
    <location>
        <begin position="169"/>
        <end position="197"/>
    </location>
</feature>
<evidence type="ECO:0000256" key="12">
    <source>
        <dbReference type="ARBA" id="ARBA00009010"/>
    </source>
</evidence>
<comment type="catalytic activity">
    <reaction evidence="2">
        <text>all-trans-retinol + an acyl-CoA = an all-trans-retinyl ester + CoA</text>
        <dbReference type="Rhea" id="RHEA:11488"/>
        <dbReference type="ChEBI" id="CHEBI:17336"/>
        <dbReference type="ChEBI" id="CHEBI:57287"/>
        <dbReference type="ChEBI" id="CHEBI:58342"/>
        <dbReference type="ChEBI" id="CHEBI:63410"/>
        <dbReference type="EC" id="2.3.1.76"/>
    </reaction>
    <physiologicalReaction direction="left-to-right" evidence="2">
        <dbReference type="Rhea" id="RHEA:11489"/>
    </physiologicalReaction>
</comment>
<comment type="pathway">
    <text evidence="10">Lipid metabolism; glycerolipid metabolism.</text>
</comment>
<comment type="catalytic activity">
    <reaction evidence="5">
        <text>2-(9Z-octadecenoyl)-glycerol + hexadecanoyl-CoA = 1-hexadecanoyl-2-(9Z-octadecenoyl)-sn-glycerol + CoA</text>
        <dbReference type="Rhea" id="RHEA:38071"/>
        <dbReference type="ChEBI" id="CHEBI:57287"/>
        <dbReference type="ChEBI" id="CHEBI:57379"/>
        <dbReference type="ChEBI" id="CHEBI:73990"/>
        <dbReference type="ChEBI" id="CHEBI:75466"/>
    </reaction>
    <physiologicalReaction direction="left-to-right" evidence="5">
        <dbReference type="Rhea" id="RHEA:38072"/>
    </physiologicalReaction>
</comment>
<comment type="caution">
    <text evidence="51">The sequence shown here is derived from an EMBL/GenBank/DDBJ whole genome shotgun (WGS) entry which is preliminary data.</text>
</comment>
<dbReference type="FunFam" id="3.30.160.60:FF:002212">
    <property type="entry name" value="Zinc finger protein 672"/>
    <property type="match status" value="1"/>
</dbReference>
<keyword evidence="24" id="KW-0832">Ubl conjugation</keyword>
<dbReference type="EMBL" id="CAKKLH010000340">
    <property type="protein sequence ID" value="CAH0113473.1"/>
    <property type="molecule type" value="Genomic_DNA"/>
</dbReference>
<evidence type="ECO:0000256" key="35">
    <source>
        <dbReference type="ARBA" id="ARBA00047367"/>
    </source>
</evidence>
<evidence type="ECO:0000256" key="28">
    <source>
        <dbReference type="ARBA" id="ARBA00023136"/>
    </source>
</evidence>
<dbReference type="FunFam" id="3.30.160.60:FF:002343">
    <property type="entry name" value="Zinc finger protein 33A"/>
    <property type="match status" value="1"/>
</dbReference>
<comment type="catalytic activity">
    <reaction evidence="37">
        <text>1-O-(9Z-octadecenyl)-glycerol + (9Z)-octadecenoyl-CoA = 1-O-(9Z-octadecyl)-3-(9Z-octadecenoyl)-glycerol + CoA</text>
        <dbReference type="Rhea" id="RHEA:55340"/>
        <dbReference type="ChEBI" id="CHEBI:34116"/>
        <dbReference type="ChEBI" id="CHEBI:57287"/>
        <dbReference type="ChEBI" id="CHEBI:57387"/>
        <dbReference type="ChEBI" id="CHEBI:197429"/>
    </reaction>
    <physiologicalReaction direction="left-to-right" evidence="37">
        <dbReference type="Rhea" id="RHEA:55341"/>
    </physiologicalReaction>
</comment>
<evidence type="ECO:0000256" key="36">
    <source>
        <dbReference type="ARBA" id="ARBA00047609"/>
    </source>
</evidence>
<comment type="subcellular location">
    <subcellularLocation>
        <location evidence="9">Endoplasmic reticulum membrane</location>
        <topology evidence="9">Multi-pass membrane protein</topology>
    </subcellularLocation>
    <subcellularLocation>
        <location evidence="8">Nucleus</location>
    </subcellularLocation>
</comment>
<evidence type="ECO:0000256" key="6">
    <source>
        <dbReference type="ARBA" id="ARBA00001349"/>
    </source>
</evidence>
<dbReference type="PANTHER" id="PTHR10408">
    <property type="entry name" value="STEROL O-ACYLTRANSFERASE"/>
    <property type="match status" value="1"/>
</dbReference>
<evidence type="ECO:0000259" key="50">
    <source>
        <dbReference type="PROSITE" id="PS50157"/>
    </source>
</evidence>
<evidence type="ECO:0000256" key="48">
    <source>
        <dbReference type="SAM" id="MobiDB-lite"/>
    </source>
</evidence>
<evidence type="ECO:0000256" key="3">
    <source>
        <dbReference type="ARBA" id="ARBA00000895"/>
    </source>
</evidence>
<comment type="catalytic activity">
    <reaction evidence="40">
        <text>1-octadecanoyl-2-(5Z,8Z,11Z,14Z-eicosatetraenoyl)-sn-glycerol + (9Z)-octadecenoyl-CoA = 1-octadecanoyl-2-(5Z,8Z,11Z,14Z)-eicosatetraenoyl-3-(9Z)-octadecenoyl-sn-glycerol + CoA</text>
        <dbReference type="Rhea" id="RHEA:38307"/>
        <dbReference type="ChEBI" id="CHEBI:57287"/>
        <dbReference type="ChEBI" id="CHEBI:57387"/>
        <dbReference type="ChEBI" id="CHEBI:75728"/>
        <dbReference type="ChEBI" id="CHEBI:75729"/>
    </reaction>
    <physiologicalReaction direction="left-to-right" evidence="40">
        <dbReference type="Rhea" id="RHEA:38308"/>
    </physiologicalReaction>
</comment>
<keyword evidence="25 49" id="KW-1133">Transmembrane helix</keyword>
<feature type="compositionally biased region" description="Acidic residues" evidence="48">
    <location>
        <begin position="338"/>
        <end position="352"/>
    </location>
</feature>
<evidence type="ECO:0000256" key="29">
    <source>
        <dbReference type="ARBA" id="ARBA00023163"/>
    </source>
</evidence>
<dbReference type="PROSITE" id="PS50157">
    <property type="entry name" value="ZINC_FINGER_C2H2_2"/>
    <property type="match status" value="11"/>
</dbReference>
<dbReference type="FunFam" id="3.30.160.60:FF:000690">
    <property type="entry name" value="Zinc finger protein 354C"/>
    <property type="match status" value="1"/>
</dbReference>
<comment type="catalytic activity">
    <reaction evidence="36">
        <text>1-O-(9Z-octadecyl)-3-(9Z-octadecenoyl)-glycerol + (9Z)-octadecenoyl-CoA = 1-O-(9Z-octadecenyl)-2,3-di-(9Z-octadecenoyl)glycerol + CoA</text>
        <dbReference type="Rhea" id="RHEA:55344"/>
        <dbReference type="ChEBI" id="CHEBI:57287"/>
        <dbReference type="ChEBI" id="CHEBI:57387"/>
        <dbReference type="ChEBI" id="CHEBI:138735"/>
        <dbReference type="ChEBI" id="CHEBI:197429"/>
    </reaction>
    <physiologicalReaction direction="left-to-right" evidence="36">
        <dbReference type="Rhea" id="RHEA:55345"/>
    </physiologicalReaction>
</comment>
<feature type="domain" description="C2H2-type" evidence="50">
    <location>
        <begin position="309"/>
        <end position="336"/>
    </location>
</feature>
<evidence type="ECO:0000256" key="13">
    <source>
        <dbReference type="ARBA" id="ARBA00012977"/>
    </source>
</evidence>
<evidence type="ECO:0000256" key="14">
    <source>
        <dbReference type="ARBA" id="ARBA00013244"/>
    </source>
</evidence>
<dbReference type="Gene3D" id="3.30.160.60">
    <property type="entry name" value="Classic Zinc Finger"/>
    <property type="match status" value="11"/>
</dbReference>
<dbReference type="InterPro" id="IPR014371">
    <property type="entry name" value="Oat_ACAT_DAG_ARE"/>
</dbReference>
<feature type="domain" description="C2H2-type" evidence="50">
    <location>
        <begin position="85"/>
        <end position="112"/>
    </location>
</feature>
<evidence type="ECO:0000256" key="2">
    <source>
        <dbReference type="ARBA" id="ARBA00000633"/>
    </source>
</evidence>
<gene>
    <name evidence="51" type="ORF">DGAL_LOCUS17369</name>
</gene>
<comment type="catalytic activity">
    <reaction evidence="39">
        <text>2-(9Z-octadecenoyl)-glycerol + (9Z)-octadecenoyl-CoA = 1,2-di-(9Z-octadecenoyl)-sn-glycerol + CoA</text>
        <dbReference type="Rhea" id="RHEA:37911"/>
        <dbReference type="ChEBI" id="CHEBI:52333"/>
        <dbReference type="ChEBI" id="CHEBI:57287"/>
        <dbReference type="ChEBI" id="CHEBI:57387"/>
        <dbReference type="ChEBI" id="CHEBI:73990"/>
    </reaction>
    <physiologicalReaction direction="left-to-right" evidence="39">
        <dbReference type="Rhea" id="RHEA:37912"/>
    </physiologicalReaction>
</comment>
<evidence type="ECO:0000256" key="31">
    <source>
        <dbReference type="ARBA" id="ARBA00023315"/>
    </source>
</evidence>
<feature type="transmembrane region" description="Helical" evidence="49">
    <location>
        <begin position="766"/>
        <end position="786"/>
    </location>
</feature>
<feature type="domain" description="C2H2-type" evidence="50">
    <location>
        <begin position="57"/>
        <end position="84"/>
    </location>
</feature>
<keyword evidence="27" id="KW-0238">DNA-binding</keyword>
<keyword evidence="18 49" id="KW-0812">Transmembrane</keyword>
<dbReference type="InterPro" id="IPR004299">
    <property type="entry name" value="MBOAT_fam"/>
</dbReference>
<keyword evidence="17" id="KW-0808">Transferase</keyword>
<feature type="region of interest" description="Disordered" evidence="48">
    <location>
        <begin position="572"/>
        <end position="591"/>
    </location>
</feature>
<evidence type="ECO:0000256" key="47">
    <source>
        <dbReference type="PROSITE-ProRule" id="PRU00042"/>
    </source>
</evidence>
<evidence type="ECO:0000256" key="10">
    <source>
        <dbReference type="ARBA" id="ARBA00005175"/>
    </source>
</evidence>
<dbReference type="InterPro" id="IPR027251">
    <property type="entry name" value="Diacylglycerol_acylTrfase1"/>
</dbReference>
<comment type="similarity">
    <text evidence="12">Belongs to the membrane-bound acyltransferase family. Sterol o-acyltransferase subfamily.</text>
</comment>
<evidence type="ECO:0000256" key="46">
    <source>
        <dbReference type="PIRSR" id="PIRSR000439-1"/>
    </source>
</evidence>
<dbReference type="EC" id="2.3.1.20" evidence="14"/>
<feature type="domain" description="C2H2-type" evidence="50">
    <location>
        <begin position="141"/>
        <end position="168"/>
    </location>
</feature>
<evidence type="ECO:0000256" key="26">
    <source>
        <dbReference type="ARBA" id="ARBA00023015"/>
    </source>
</evidence>
<evidence type="ECO:0000256" key="43">
    <source>
        <dbReference type="ARBA" id="ARBA00048907"/>
    </source>
</evidence>
<dbReference type="FunFam" id="3.30.160.60:FF:000446">
    <property type="entry name" value="Zinc finger protein"/>
    <property type="match status" value="1"/>
</dbReference>
<comment type="catalytic activity">
    <reaction evidence="6">
        <text>1,2-di-(9Z-octadecenoyl)-sn-glycerol + hexadecanoyl-CoA = 1,2-di-(9Z)-octadecenoyl-3-hexadecanoyl-sn-glycerol + CoA</text>
        <dbReference type="Rhea" id="RHEA:38163"/>
        <dbReference type="ChEBI" id="CHEBI:52333"/>
        <dbReference type="ChEBI" id="CHEBI:57287"/>
        <dbReference type="ChEBI" id="CHEBI:57379"/>
        <dbReference type="ChEBI" id="CHEBI:75583"/>
    </reaction>
    <physiologicalReaction direction="left-to-right" evidence="6">
        <dbReference type="Rhea" id="RHEA:38164"/>
    </physiologicalReaction>
</comment>
<evidence type="ECO:0000256" key="45">
    <source>
        <dbReference type="ARBA" id="ARBA00049549"/>
    </source>
</evidence>
<comment type="catalytic activity">
    <reaction evidence="35">
        <text>1,2-di-(9Z-octadecenoyl)-sn-glycerol + (9Z)-octadecenoyl-CoA = 1,2,3-tri-(9Z-octadecenoyl)-glycerol + CoA</text>
        <dbReference type="Rhea" id="RHEA:38219"/>
        <dbReference type="ChEBI" id="CHEBI:52333"/>
        <dbReference type="ChEBI" id="CHEBI:53753"/>
        <dbReference type="ChEBI" id="CHEBI:57287"/>
        <dbReference type="ChEBI" id="CHEBI:57387"/>
    </reaction>
    <physiologicalReaction direction="left-to-right" evidence="35">
        <dbReference type="Rhea" id="RHEA:38220"/>
    </physiologicalReaction>
</comment>
<feature type="transmembrane region" description="Helical" evidence="49">
    <location>
        <begin position="1033"/>
        <end position="1051"/>
    </location>
</feature>
<feature type="transmembrane region" description="Helical" evidence="49">
    <location>
        <begin position="662"/>
        <end position="679"/>
    </location>
</feature>
<evidence type="ECO:0000256" key="15">
    <source>
        <dbReference type="ARBA" id="ARBA00022158"/>
    </source>
</evidence>
<dbReference type="UniPathway" id="UPA00230"/>
<evidence type="ECO:0000256" key="38">
    <source>
        <dbReference type="ARBA" id="ARBA00048096"/>
    </source>
</evidence>
<feature type="active site" evidence="46">
    <location>
        <position position="990"/>
    </location>
</feature>
<comment type="catalytic activity">
    <reaction evidence="41">
        <text>an acyl-CoA + a 1,2-diacyl-sn-glycerol = a triacyl-sn-glycerol + CoA</text>
        <dbReference type="Rhea" id="RHEA:10868"/>
        <dbReference type="ChEBI" id="CHEBI:17815"/>
        <dbReference type="ChEBI" id="CHEBI:57287"/>
        <dbReference type="ChEBI" id="CHEBI:58342"/>
        <dbReference type="ChEBI" id="CHEBI:64615"/>
        <dbReference type="EC" id="2.3.1.20"/>
    </reaction>
    <physiologicalReaction direction="left-to-right" evidence="41">
        <dbReference type="Rhea" id="RHEA:10869"/>
    </physiologicalReaction>
</comment>
<dbReference type="GO" id="GO:0003682">
    <property type="term" value="F:chromatin binding"/>
    <property type="evidence" value="ECO:0007669"/>
    <property type="project" value="UniProtKB-ARBA"/>
</dbReference>
<feature type="domain" description="C2H2-type" evidence="50">
    <location>
        <begin position="252"/>
        <end position="279"/>
    </location>
</feature>
<dbReference type="InterPro" id="IPR036236">
    <property type="entry name" value="Znf_C2H2_sf"/>
</dbReference>
<feature type="region of interest" description="Disordered" evidence="48">
    <location>
        <begin position="1"/>
        <end position="28"/>
    </location>
</feature>
<dbReference type="Pfam" id="PF00096">
    <property type="entry name" value="zf-C2H2"/>
    <property type="match status" value="6"/>
</dbReference>
<keyword evidence="21 47" id="KW-0863">Zinc-finger</keyword>
<organism evidence="51 52">
    <name type="scientific">Daphnia galeata</name>
    <dbReference type="NCBI Taxonomy" id="27404"/>
    <lineage>
        <taxon>Eukaryota</taxon>
        <taxon>Metazoa</taxon>
        <taxon>Ecdysozoa</taxon>
        <taxon>Arthropoda</taxon>
        <taxon>Crustacea</taxon>
        <taxon>Branchiopoda</taxon>
        <taxon>Diplostraca</taxon>
        <taxon>Cladocera</taxon>
        <taxon>Anomopoda</taxon>
        <taxon>Daphniidae</taxon>
        <taxon>Daphnia</taxon>
    </lineage>
</organism>
<feature type="compositionally biased region" description="Acidic residues" evidence="48">
    <location>
        <begin position="1"/>
        <end position="18"/>
    </location>
</feature>
<feature type="transmembrane region" description="Helical" evidence="49">
    <location>
        <begin position="1001"/>
        <end position="1021"/>
    </location>
</feature>
<keyword evidence="19" id="KW-0479">Metal-binding</keyword>
<evidence type="ECO:0000256" key="9">
    <source>
        <dbReference type="ARBA" id="ARBA00004477"/>
    </source>
</evidence>
<feature type="compositionally biased region" description="Low complexity" evidence="48">
    <location>
        <begin position="353"/>
        <end position="362"/>
    </location>
</feature>
<keyword evidence="29" id="KW-0804">Transcription</keyword>
<evidence type="ECO:0000256" key="8">
    <source>
        <dbReference type="ARBA" id="ARBA00004123"/>
    </source>
</evidence>
<evidence type="ECO:0000256" key="41">
    <source>
        <dbReference type="ARBA" id="ARBA00048634"/>
    </source>
</evidence>
<evidence type="ECO:0000256" key="4">
    <source>
        <dbReference type="ARBA" id="ARBA00001118"/>
    </source>
</evidence>
<comment type="catalytic activity">
    <reaction evidence="42">
        <text>1,2-di-(9Z-octadecenoyl)-glycerol + (9Z)-octadecenoate + H(+) = 1,2,3-tri-(9Z-octadecenoyl)-glycerol + H2O</text>
        <dbReference type="Rhea" id="RHEA:38379"/>
        <dbReference type="ChEBI" id="CHEBI:15377"/>
        <dbReference type="ChEBI" id="CHEBI:15378"/>
        <dbReference type="ChEBI" id="CHEBI:30823"/>
        <dbReference type="ChEBI" id="CHEBI:52323"/>
        <dbReference type="ChEBI" id="CHEBI:53753"/>
    </reaction>
    <physiologicalReaction direction="left-to-right" evidence="42">
        <dbReference type="Rhea" id="RHEA:38380"/>
    </physiologicalReaction>
</comment>
<dbReference type="Proteomes" id="UP000789390">
    <property type="component" value="Unassembled WGS sequence"/>
</dbReference>
<evidence type="ECO:0000256" key="1">
    <source>
        <dbReference type="ARBA" id="ARBA00000174"/>
    </source>
</evidence>
<evidence type="ECO:0000256" key="37">
    <source>
        <dbReference type="ARBA" id="ARBA00047807"/>
    </source>
</evidence>
<dbReference type="PIRSF" id="PIRSF000439">
    <property type="entry name" value="Oat_ACAT_DAG_ARE"/>
    <property type="match status" value="1"/>
</dbReference>
<evidence type="ECO:0000256" key="19">
    <source>
        <dbReference type="ARBA" id="ARBA00022723"/>
    </source>
</evidence>
<protein>
    <recommendedName>
        <fullName evidence="15">Diacylglycerol O-acyltransferase 1</fullName>
        <ecNumber evidence="14">2.3.1.20</ecNumber>
        <ecNumber evidence="13">2.3.1.76</ecNumber>
    </recommendedName>
    <alternativeName>
        <fullName evidence="34">Acyl-CoA retinol O-fatty-acyltransferase</fullName>
    </alternativeName>
    <alternativeName>
        <fullName evidence="33">Diglyceride acyltransferase</fullName>
    </alternativeName>
</protein>
<dbReference type="Pfam" id="PF03062">
    <property type="entry name" value="MBOAT"/>
    <property type="match status" value="1"/>
</dbReference>
<accession>A0A8J2WRZ8</accession>
<dbReference type="FunFam" id="3.30.160.60:FF:003163">
    <property type="entry name" value="Zinc finger protein OZF"/>
    <property type="match status" value="1"/>
</dbReference>
<evidence type="ECO:0000256" key="34">
    <source>
        <dbReference type="ARBA" id="ARBA00033044"/>
    </source>
</evidence>
<evidence type="ECO:0000256" key="11">
    <source>
        <dbReference type="ARBA" id="ARBA00006991"/>
    </source>
</evidence>
<evidence type="ECO:0000256" key="30">
    <source>
        <dbReference type="ARBA" id="ARBA00023242"/>
    </source>
</evidence>
<keyword evidence="20" id="KW-0677">Repeat</keyword>
<evidence type="ECO:0000256" key="22">
    <source>
        <dbReference type="ARBA" id="ARBA00022824"/>
    </source>
</evidence>
<feature type="transmembrane region" description="Helical" evidence="49">
    <location>
        <begin position="907"/>
        <end position="925"/>
    </location>
</feature>
<feature type="region of interest" description="Disordered" evidence="48">
    <location>
        <begin position="331"/>
        <end position="366"/>
    </location>
</feature>
<dbReference type="AlphaFoldDB" id="A0A8J2WRZ8"/>
<feature type="transmembrane region" description="Helical" evidence="49">
    <location>
        <begin position="740"/>
        <end position="760"/>
    </location>
</feature>
<comment type="catalytic activity">
    <reaction evidence="45">
        <text>1,3-di-(9Z-octadecenoyl)-glycerol + (9Z)-octadecenoyl-CoA = 1,2,3-tri-(9Z-octadecenoyl)-glycerol + CoA</text>
        <dbReference type="Rhea" id="RHEA:38435"/>
        <dbReference type="ChEBI" id="CHEBI:53753"/>
        <dbReference type="ChEBI" id="CHEBI:57287"/>
        <dbReference type="ChEBI" id="CHEBI:57387"/>
        <dbReference type="ChEBI" id="CHEBI:75735"/>
    </reaction>
    <physiologicalReaction direction="left-to-right" evidence="45">
        <dbReference type="Rhea" id="RHEA:38436"/>
    </physiologicalReaction>
</comment>
<comment type="catalytic activity">
    <reaction evidence="3">
        <text>13-cis-retinol + hexadecanoyl-CoA = 13-cis-retinyl hexadecanoate + CoA</text>
        <dbReference type="Rhea" id="RHEA:55296"/>
        <dbReference type="ChEBI" id="CHEBI:45479"/>
        <dbReference type="ChEBI" id="CHEBI:57287"/>
        <dbReference type="ChEBI" id="CHEBI:57379"/>
        <dbReference type="ChEBI" id="CHEBI:138722"/>
    </reaction>
    <physiologicalReaction direction="left-to-right" evidence="3">
        <dbReference type="Rhea" id="RHEA:55297"/>
    </physiologicalReaction>
</comment>
<evidence type="ECO:0000256" key="25">
    <source>
        <dbReference type="ARBA" id="ARBA00022989"/>
    </source>
</evidence>
<evidence type="ECO:0000256" key="20">
    <source>
        <dbReference type="ARBA" id="ARBA00022737"/>
    </source>
</evidence>
<keyword evidence="31" id="KW-0012">Acyltransferase</keyword>
<dbReference type="GO" id="GO:0050252">
    <property type="term" value="F:retinol O-fatty-acyltransferase activity"/>
    <property type="evidence" value="ECO:0007669"/>
    <property type="project" value="UniProtKB-EC"/>
</dbReference>
<evidence type="ECO:0000256" key="39">
    <source>
        <dbReference type="ARBA" id="ARBA00048135"/>
    </source>
</evidence>
<dbReference type="FunFam" id="3.30.160.60:FF:001485">
    <property type="entry name" value="Krueppel-related zinc finger protein"/>
    <property type="match status" value="1"/>
</dbReference>
<keyword evidence="30" id="KW-0539">Nucleus</keyword>
<evidence type="ECO:0000256" key="42">
    <source>
        <dbReference type="ARBA" id="ARBA00048728"/>
    </source>
</evidence>
<comment type="catalytic activity">
    <reaction evidence="4">
        <text>hexadecane-1,2-diol + 2 hexadecanoyl-CoA = 1,2-O,O-dihexadecanoyl-1,2-hexadecanediol + 2 CoA</text>
        <dbReference type="Rhea" id="RHEA:38211"/>
        <dbReference type="ChEBI" id="CHEBI:57287"/>
        <dbReference type="ChEBI" id="CHEBI:57379"/>
        <dbReference type="ChEBI" id="CHEBI:75586"/>
        <dbReference type="ChEBI" id="CHEBI:75608"/>
    </reaction>
    <physiologicalReaction direction="left-to-right" evidence="4">
        <dbReference type="Rhea" id="RHEA:38212"/>
    </physiologicalReaction>
</comment>
<keyword evidence="28 49" id="KW-0472">Membrane</keyword>
<evidence type="ECO:0000256" key="24">
    <source>
        <dbReference type="ARBA" id="ARBA00022843"/>
    </source>
</evidence>
<evidence type="ECO:0000256" key="49">
    <source>
        <dbReference type="SAM" id="Phobius"/>
    </source>
</evidence>
<evidence type="ECO:0000256" key="5">
    <source>
        <dbReference type="ARBA" id="ARBA00001313"/>
    </source>
</evidence>